<feature type="compositionally biased region" description="Basic and acidic residues" evidence="1">
    <location>
        <begin position="1"/>
        <end position="21"/>
    </location>
</feature>
<proteinExistence type="predicted"/>
<evidence type="ECO:0008006" key="4">
    <source>
        <dbReference type="Google" id="ProtNLM"/>
    </source>
</evidence>
<dbReference type="Proteomes" id="UP000760860">
    <property type="component" value="Unassembled WGS sequence"/>
</dbReference>
<name>A0A8T1IC22_9STRA</name>
<dbReference type="PANTHER" id="PTHR31569:SF4">
    <property type="entry name" value="SWIM-TYPE DOMAIN-CONTAINING PROTEIN"/>
    <property type="match status" value="1"/>
</dbReference>
<sequence length="507" mass="58353">MARKHNVGEFRETKKVKDPSRLKRVGASAKQREAFLELKALDRSNKAEQGKLLFKFTFNEEKCNLMLLSSGEAEKKKRKPSVDESPAVVLKRLKASLENAADEANERGEPCPDQLMNLEEKLPRERETKTDTERSLIEAAHHEVITEAPATNTHYRARSSGYVREYNETYSDQLPMGLEFSFKTFRCVYSVYQEYRAKGDRSNNTGYTGCKARFTARFVNIASSEEEVPNWCIIAESEYRTHNHLNCGSTHTRVKDIPVDGEVARTDSLLADAKASTKDIGVFLSRQLGRQFTPQQTKNLLKRIGSNMSSHSRCFLTHSHRWKTLAMDWTHSTNNLGFHLVFVYDNRSHLLPTRIVAFEVLEDDLQCFGFFVHSHEVKYCPSEKDQVQRYFADMLYSSTAARFEDVYSDFAEFCSSSNRTDVKKYFDKYWKTCLPMWSNFERSKCFSAGNTTTNRIESNWMQLKMVLGKRTSIDKTVDALLQHQSHVIDQISYGIQSTLADCNDDFN</sequence>
<dbReference type="AlphaFoldDB" id="A0A8T1IC22"/>
<comment type="caution">
    <text evidence="2">The sequence shown here is derived from an EMBL/GenBank/DDBJ whole genome shotgun (WGS) entry which is preliminary data.</text>
</comment>
<feature type="region of interest" description="Disordered" evidence="1">
    <location>
        <begin position="1"/>
        <end position="28"/>
    </location>
</feature>
<reference evidence="2" key="1">
    <citation type="submission" date="2018-05" db="EMBL/GenBank/DDBJ databases">
        <title>Effector identification in a new, highly contiguous assembly of the strawberry crown rot pathogen Phytophthora cactorum.</title>
        <authorList>
            <person name="Armitage A.D."/>
            <person name="Nellist C.F."/>
            <person name="Bates H."/>
            <person name="Vickerstaff R.J."/>
            <person name="Harrison R.J."/>
        </authorList>
    </citation>
    <scope>NUCLEOTIDE SEQUENCE</scope>
    <source>
        <strain evidence="2">P421</strain>
    </source>
</reference>
<dbReference type="PANTHER" id="PTHR31569">
    <property type="entry name" value="SWIM-TYPE DOMAIN-CONTAINING PROTEIN"/>
    <property type="match status" value="1"/>
</dbReference>
<gene>
    <name evidence="2" type="ORF">PC129_g7961</name>
</gene>
<dbReference type="VEuPathDB" id="FungiDB:PC110_g8819"/>
<protein>
    <recommendedName>
        <fullName evidence="4">MULE transposase domain-containing protein</fullName>
    </recommendedName>
</protein>
<organism evidence="2 3">
    <name type="scientific">Phytophthora cactorum</name>
    <dbReference type="NCBI Taxonomy" id="29920"/>
    <lineage>
        <taxon>Eukaryota</taxon>
        <taxon>Sar</taxon>
        <taxon>Stramenopiles</taxon>
        <taxon>Oomycota</taxon>
        <taxon>Peronosporomycetes</taxon>
        <taxon>Peronosporales</taxon>
        <taxon>Peronosporaceae</taxon>
        <taxon>Phytophthora</taxon>
    </lineage>
</organism>
<dbReference type="InterPro" id="IPR052579">
    <property type="entry name" value="Zinc_finger_SWIM"/>
</dbReference>
<dbReference type="VEuPathDB" id="FungiDB:PC110_g6165"/>
<dbReference type="EMBL" id="RCMV01000224">
    <property type="protein sequence ID" value="KAG3221318.1"/>
    <property type="molecule type" value="Genomic_DNA"/>
</dbReference>
<evidence type="ECO:0000256" key="1">
    <source>
        <dbReference type="SAM" id="MobiDB-lite"/>
    </source>
</evidence>
<evidence type="ECO:0000313" key="3">
    <source>
        <dbReference type="Proteomes" id="UP000760860"/>
    </source>
</evidence>
<evidence type="ECO:0000313" key="2">
    <source>
        <dbReference type="EMBL" id="KAG3221318.1"/>
    </source>
</evidence>
<accession>A0A8T1IC22</accession>